<dbReference type="Gene3D" id="2.40.50.910">
    <property type="entry name" value="Type VII secretion system EccB, repeat 3 domain"/>
    <property type="match status" value="1"/>
</dbReference>
<dbReference type="Gene3D" id="3.30.2390.20">
    <property type="entry name" value="Type VII secretion system EccB, repeat 1 domain"/>
    <property type="match status" value="1"/>
</dbReference>
<accession>A0A1W2CY24</accession>
<evidence type="ECO:0000256" key="1">
    <source>
        <dbReference type="ARBA" id="ARBA00004162"/>
    </source>
</evidence>
<feature type="region of interest" description="Disordered" evidence="10">
    <location>
        <begin position="556"/>
        <end position="590"/>
    </location>
</feature>
<keyword evidence="8 11" id="KW-1133">Transmembrane helix</keyword>
<sequence>MVTDIPIRLFPSMVKLVNPSSPELPALAFWYGYPAEPYRDRESCRPRMPSTPTTKSQVQAYRFVLRRMQSALVRKDAVMLHDPMRTHSRATAVGIILGAIGVLGFVIVGLLSPKPALPDSGIIIAEPSGTVYVVSGNPKTLTPTFNLASARLLMLAQQNQGQSNGGGSDNADTPATPPENPRVIADKDLKDIPKRQLTGIMNGPQLLPTDDQRITDNWAVCDRIVIDQSLPEAQQAKGIETTVLAGVSDLNRELQPGESLLVQAENRKTYLVYRTPSNVNERNSNAVRAEVDMTKKADGTKSAEAQALNLDEGDIRRISTGMLNAIPEVKALSAPTISGSGTSDLGVPVGAVFVVQNANNRDYYVQYSDGIERIKSTTADLIRYEKSAGGASIPEVSPDRIGSQTIQNRIDDNLSPETPPDVLKAQAAGNSVACLGWSLQGTGDARDGHTSLHISGELPIPKDASGTRMQPLKISTPSADGQKLDGFFMPPGRAAVARGSSSKADFDRGPIYLISDRGVKYGIPDTRTAGALGLDKQSPAPDAIVRLLPDGASLSAKDVNRSYDTVPLDPNAGRVEPPPAQAGQPASGGN</sequence>
<evidence type="ECO:0000313" key="12">
    <source>
        <dbReference type="EMBL" id="SMC89628.1"/>
    </source>
</evidence>
<keyword evidence="9 11" id="KW-0472">Membrane</keyword>
<evidence type="ECO:0000256" key="10">
    <source>
        <dbReference type="SAM" id="MobiDB-lite"/>
    </source>
</evidence>
<keyword evidence="5" id="KW-0547">Nucleotide-binding</keyword>
<evidence type="ECO:0000256" key="2">
    <source>
        <dbReference type="ARBA" id="ARBA00008149"/>
    </source>
</evidence>
<dbReference type="PANTHER" id="PTHR40765">
    <property type="entry name" value="ESX-2 SECRETION SYSTEM ATPASE ECCB2"/>
    <property type="match status" value="1"/>
</dbReference>
<protein>
    <submittedName>
        <fullName evidence="12">Type VII secretion protein EccB</fullName>
    </submittedName>
</protein>
<dbReference type="NCBIfam" id="TIGR03919">
    <property type="entry name" value="T7SS_EccB"/>
    <property type="match status" value="1"/>
</dbReference>
<feature type="compositionally biased region" description="Low complexity" evidence="10">
    <location>
        <begin position="581"/>
        <end position="590"/>
    </location>
</feature>
<keyword evidence="3" id="KW-1003">Cell membrane</keyword>
<dbReference type="EMBL" id="FWXV01000002">
    <property type="protein sequence ID" value="SMC89628.1"/>
    <property type="molecule type" value="Genomic_DNA"/>
</dbReference>
<gene>
    <name evidence="12" type="ORF">SAMN05661093_02574</name>
</gene>
<keyword evidence="13" id="KW-1185">Reference proteome</keyword>
<evidence type="ECO:0000313" key="13">
    <source>
        <dbReference type="Proteomes" id="UP000192674"/>
    </source>
</evidence>
<keyword evidence="6" id="KW-0378">Hydrolase</keyword>
<proteinExistence type="inferred from homology"/>
<evidence type="ECO:0000256" key="6">
    <source>
        <dbReference type="ARBA" id="ARBA00022801"/>
    </source>
</evidence>
<dbReference type="GO" id="GO:0005886">
    <property type="term" value="C:plasma membrane"/>
    <property type="evidence" value="ECO:0007669"/>
    <property type="project" value="UniProtKB-SubCell"/>
</dbReference>
<dbReference type="AlphaFoldDB" id="A0A1W2CY24"/>
<dbReference type="GO" id="GO:0005576">
    <property type="term" value="C:extracellular region"/>
    <property type="evidence" value="ECO:0007669"/>
    <property type="project" value="TreeGrafter"/>
</dbReference>
<keyword evidence="7" id="KW-0067">ATP-binding</keyword>
<evidence type="ECO:0000256" key="3">
    <source>
        <dbReference type="ARBA" id="ARBA00022475"/>
    </source>
</evidence>
<evidence type="ECO:0000256" key="11">
    <source>
        <dbReference type="SAM" id="Phobius"/>
    </source>
</evidence>
<dbReference type="GO" id="GO:0005524">
    <property type="term" value="F:ATP binding"/>
    <property type="evidence" value="ECO:0007669"/>
    <property type="project" value="UniProtKB-KW"/>
</dbReference>
<reference evidence="12 13" key="1">
    <citation type="submission" date="2017-04" db="EMBL/GenBank/DDBJ databases">
        <authorList>
            <person name="Afonso C.L."/>
            <person name="Miller P.J."/>
            <person name="Scott M.A."/>
            <person name="Spackman E."/>
            <person name="Goraichik I."/>
            <person name="Dimitrov K.M."/>
            <person name="Suarez D.L."/>
            <person name="Swayne D.E."/>
        </authorList>
    </citation>
    <scope>NUCLEOTIDE SEQUENCE [LARGE SCALE GENOMIC DNA]</scope>
    <source>
        <strain evidence="12 13">DSM 43828</strain>
    </source>
</reference>
<evidence type="ECO:0000256" key="4">
    <source>
        <dbReference type="ARBA" id="ARBA00022692"/>
    </source>
</evidence>
<evidence type="ECO:0000256" key="7">
    <source>
        <dbReference type="ARBA" id="ARBA00022840"/>
    </source>
</evidence>
<dbReference type="InterPro" id="IPR042485">
    <property type="entry name" value="T7SS_EccB_R3"/>
</dbReference>
<evidence type="ECO:0000256" key="8">
    <source>
        <dbReference type="ARBA" id="ARBA00022989"/>
    </source>
</evidence>
<feature type="transmembrane region" description="Helical" evidence="11">
    <location>
        <begin position="90"/>
        <end position="111"/>
    </location>
</feature>
<dbReference type="InterPro" id="IPR044857">
    <property type="entry name" value="T7SS_EccB_R1"/>
</dbReference>
<feature type="region of interest" description="Disordered" evidence="10">
    <location>
        <begin position="159"/>
        <end position="183"/>
    </location>
</feature>
<dbReference type="PANTHER" id="PTHR40765:SF2">
    <property type="entry name" value="ESX-2 SECRETION SYSTEM ATPASE ECCB2"/>
    <property type="match status" value="1"/>
</dbReference>
<keyword evidence="4 11" id="KW-0812">Transmembrane</keyword>
<dbReference type="Proteomes" id="UP000192674">
    <property type="component" value="Unassembled WGS sequence"/>
</dbReference>
<evidence type="ECO:0000256" key="9">
    <source>
        <dbReference type="ARBA" id="ARBA00023136"/>
    </source>
</evidence>
<comment type="subcellular location">
    <subcellularLocation>
        <location evidence="1">Cell membrane</location>
        <topology evidence="1">Single-pass membrane protein</topology>
    </subcellularLocation>
</comment>
<comment type="similarity">
    <text evidence="2">Belongs to the EccB family.</text>
</comment>
<dbReference type="InterPro" id="IPR007795">
    <property type="entry name" value="T7SS_EccB"/>
</dbReference>
<dbReference type="Pfam" id="PF05108">
    <property type="entry name" value="T7SS_ESX1_EccB"/>
    <property type="match status" value="1"/>
</dbReference>
<evidence type="ECO:0000256" key="5">
    <source>
        <dbReference type="ARBA" id="ARBA00022741"/>
    </source>
</evidence>
<dbReference type="GO" id="GO:0016787">
    <property type="term" value="F:hydrolase activity"/>
    <property type="evidence" value="ECO:0007669"/>
    <property type="project" value="UniProtKB-KW"/>
</dbReference>
<name>A0A1W2CY24_KIBAR</name>
<organism evidence="12 13">
    <name type="scientific">Kibdelosporangium aridum</name>
    <dbReference type="NCBI Taxonomy" id="2030"/>
    <lineage>
        <taxon>Bacteria</taxon>
        <taxon>Bacillati</taxon>
        <taxon>Actinomycetota</taxon>
        <taxon>Actinomycetes</taxon>
        <taxon>Pseudonocardiales</taxon>
        <taxon>Pseudonocardiaceae</taxon>
        <taxon>Kibdelosporangium</taxon>
    </lineage>
</organism>